<evidence type="ECO:0000259" key="1">
    <source>
        <dbReference type="Pfam" id="PF01170"/>
    </source>
</evidence>
<dbReference type="InterPro" id="IPR002052">
    <property type="entry name" value="DNA_methylase_N6_adenine_CS"/>
</dbReference>
<sequence length="339" mass="38698">MRTYYSTFIPGLGEVVTSALKERFSDVEIVLLLEGLVVYKTNSPIEEVVKLRFLNNTFYVLHFFKHVGKGALPSLVKFVYQSDFLKKMELPRLLSPIRTFRVIISFENELGKIDPNLLKNMEKKLARATGLTLDRGKPDLEFWFLERTEGVGFFALRLTRKASGEKLLKPGELRPELAHLLCLLSEPEEGDVFLDPFAGWGGIVKESLQSGFKFKTVYASDIDKGKVDALKSVCPDVNVNWSNSSNLTYLRNFSVDKIVTDPPWGLADRLETPEIEDLYEKSFREFVRILRPDGIIVLLTSRKLTMEKLLKENTDFKLVSKYDVLVNGKKSGVYKITRI</sequence>
<dbReference type="PROSITE" id="PS00092">
    <property type="entry name" value="N6_MTASE"/>
    <property type="match status" value="1"/>
</dbReference>
<dbReference type="InterPro" id="IPR029063">
    <property type="entry name" value="SAM-dependent_MTases_sf"/>
</dbReference>
<accession>A0A1G1UXW7</accession>
<reference evidence="2 3" key="1">
    <citation type="journal article" date="2016" name="Nat. Commun.">
        <title>Thousands of microbial genomes shed light on interconnected biogeochemical processes in an aquifer system.</title>
        <authorList>
            <person name="Anantharaman K."/>
            <person name="Brown C.T."/>
            <person name="Hug L.A."/>
            <person name="Sharon I."/>
            <person name="Castelle C.J."/>
            <person name="Probst A.J."/>
            <person name="Thomas B.C."/>
            <person name="Singh A."/>
            <person name="Wilkins M.J."/>
            <person name="Karaoz U."/>
            <person name="Brodie E.L."/>
            <person name="Williams K.H."/>
            <person name="Hubbard S.S."/>
            <person name="Banfield J.F."/>
        </authorList>
    </citation>
    <scope>NUCLEOTIDE SEQUENCE [LARGE SCALE GENOMIC DNA]</scope>
</reference>
<dbReference type="Proteomes" id="UP000177967">
    <property type="component" value="Unassembled WGS sequence"/>
</dbReference>
<gene>
    <name evidence="2" type="ORF">A2782_02395</name>
</gene>
<dbReference type="Pfam" id="PF01170">
    <property type="entry name" value="UPF0020"/>
    <property type="match status" value="1"/>
</dbReference>
<dbReference type="PANTHER" id="PTHR14911">
    <property type="entry name" value="THUMP DOMAIN-CONTAINING"/>
    <property type="match status" value="1"/>
</dbReference>
<organism evidence="2 3">
    <name type="scientific">Candidatus Blackburnbacteria bacterium RIFCSPHIGHO2_01_FULL_43_15b</name>
    <dbReference type="NCBI Taxonomy" id="1797513"/>
    <lineage>
        <taxon>Bacteria</taxon>
        <taxon>Candidatus Blackburniibacteriota</taxon>
    </lineage>
</organism>
<dbReference type="PANTHER" id="PTHR14911:SF13">
    <property type="entry name" value="TRNA (GUANINE(6)-N2)-METHYLTRANSFERASE THUMP3"/>
    <property type="match status" value="1"/>
</dbReference>
<dbReference type="InterPro" id="IPR000241">
    <property type="entry name" value="RlmKL-like_Mtase"/>
</dbReference>
<name>A0A1G1UXW7_9BACT</name>
<comment type="caution">
    <text evidence="2">The sequence shown here is derived from an EMBL/GenBank/DDBJ whole genome shotgun (WGS) entry which is preliminary data.</text>
</comment>
<dbReference type="Gene3D" id="3.40.50.150">
    <property type="entry name" value="Vaccinia Virus protein VP39"/>
    <property type="match status" value="1"/>
</dbReference>
<proteinExistence type="predicted"/>
<dbReference type="EMBL" id="MHBW01000033">
    <property type="protein sequence ID" value="OGY07974.1"/>
    <property type="molecule type" value="Genomic_DNA"/>
</dbReference>
<dbReference type="CDD" id="cd02440">
    <property type="entry name" value="AdoMet_MTases"/>
    <property type="match status" value="1"/>
</dbReference>
<dbReference type="GO" id="GO:0016423">
    <property type="term" value="F:tRNA (guanine) methyltransferase activity"/>
    <property type="evidence" value="ECO:0007669"/>
    <property type="project" value="TreeGrafter"/>
</dbReference>
<evidence type="ECO:0000313" key="2">
    <source>
        <dbReference type="EMBL" id="OGY07974.1"/>
    </source>
</evidence>
<dbReference type="AlphaFoldDB" id="A0A1G1UXW7"/>
<dbReference type="GO" id="GO:0030488">
    <property type="term" value="P:tRNA methylation"/>
    <property type="evidence" value="ECO:0007669"/>
    <property type="project" value="TreeGrafter"/>
</dbReference>
<feature type="domain" description="Ribosomal RNA large subunit methyltransferase K/L-like methyltransferase" evidence="1">
    <location>
        <begin position="168"/>
        <end position="323"/>
    </location>
</feature>
<evidence type="ECO:0000313" key="3">
    <source>
        <dbReference type="Proteomes" id="UP000177967"/>
    </source>
</evidence>
<dbReference type="STRING" id="1797513.A2782_02395"/>
<dbReference type="GO" id="GO:0003676">
    <property type="term" value="F:nucleic acid binding"/>
    <property type="evidence" value="ECO:0007669"/>
    <property type="project" value="InterPro"/>
</dbReference>
<dbReference type="SUPFAM" id="SSF53335">
    <property type="entry name" value="S-adenosyl-L-methionine-dependent methyltransferases"/>
    <property type="match status" value="1"/>
</dbReference>
<protein>
    <recommendedName>
        <fullName evidence="1">Ribosomal RNA large subunit methyltransferase K/L-like methyltransferase domain-containing protein</fullName>
    </recommendedName>
</protein>